<comment type="caution">
    <text evidence="1">The sequence shown here is derived from an EMBL/GenBank/DDBJ whole genome shotgun (WGS) entry which is preliminary data.</text>
</comment>
<organism evidence="1 2">
    <name type="scientific">Hibiscus sabdariffa</name>
    <name type="common">roselle</name>
    <dbReference type="NCBI Taxonomy" id="183260"/>
    <lineage>
        <taxon>Eukaryota</taxon>
        <taxon>Viridiplantae</taxon>
        <taxon>Streptophyta</taxon>
        <taxon>Embryophyta</taxon>
        <taxon>Tracheophyta</taxon>
        <taxon>Spermatophyta</taxon>
        <taxon>Magnoliopsida</taxon>
        <taxon>eudicotyledons</taxon>
        <taxon>Gunneridae</taxon>
        <taxon>Pentapetalae</taxon>
        <taxon>rosids</taxon>
        <taxon>malvids</taxon>
        <taxon>Malvales</taxon>
        <taxon>Malvaceae</taxon>
        <taxon>Malvoideae</taxon>
        <taxon>Hibiscus</taxon>
    </lineage>
</organism>
<keyword evidence="2" id="KW-1185">Reference proteome</keyword>
<gene>
    <name evidence="1" type="ORF">V6N11_031677</name>
</gene>
<dbReference type="Proteomes" id="UP001396334">
    <property type="component" value="Unassembled WGS sequence"/>
</dbReference>
<evidence type="ECO:0000313" key="2">
    <source>
        <dbReference type="Proteomes" id="UP001396334"/>
    </source>
</evidence>
<accession>A0ABR2SZ49</accession>
<name>A0ABR2SZ49_9ROSI</name>
<reference evidence="1 2" key="1">
    <citation type="journal article" date="2024" name="G3 (Bethesda)">
        <title>Genome assembly of Hibiscus sabdariffa L. provides insights into metabolisms of medicinal natural products.</title>
        <authorList>
            <person name="Kim T."/>
        </authorList>
    </citation>
    <scope>NUCLEOTIDE SEQUENCE [LARGE SCALE GENOMIC DNA]</scope>
    <source>
        <strain evidence="1">TK-2024</strain>
        <tissue evidence="1">Old leaves</tissue>
    </source>
</reference>
<sequence>MAAFSSSSLLNSLLTNSSNISPSSKVSLEKIDDGVPTGLVRRLELPDLPGDEEGLKLNGGLTISSFGLIMFCLLSWSFGIDLLKQGPLVAAACAGSLSDGPVNRCTICWKLLESVCTNVVRGLQLVAVWHAGT</sequence>
<proteinExistence type="predicted"/>
<protein>
    <submittedName>
        <fullName evidence="1">Uncharacterized protein</fullName>
    </submittedName>
</protein>
<dbReference type="EMBL" id="JBBPBN010000010">
    <property type="protein sequence ID" value="KAK9030248.1"/>
    <property type="molecule type" value="Genomic_DNA"/>
</dbReference>
<evidence type="ECO:0000313" key="1">
    <source>
        <dbReference type="EMBL" id="KAK9030248.1"/>
    </source>
</evidence>